<dbReference type="Proteomes" id="UP000887563">
    <property type="component" value="Unplaced"/>
</dbReference>
<evidence type="ECO:0000256" key="1">
    <source>
        <dbReference type="SAM" id="SignalP"/>
    </source>
</evidence>
<proteinExistence type="predicted"/>
<evidence type="ECO:0000313" key="3">
    <source>
        <dbReference type="WBParaSite" id="Minc3s00472g12910"/>
    </source>
</evidence>
<sequence>MLFPFFKIHLISAGLRGCSCWGRLGDSWGCLFWCRCCCWGGFSWCRCRGGLWCRGSCFTSRRGGCFSSGWCCRLCWCCSSCMSSLISITRK</sequence>
<feature type="chain" id="PRO_5037709313" evidence="1">
    <location>
        <begin position="21"/>
        <end position="91"/>
    </location>
</feature>
<dbReference type="AlphaFoldDB" id="A0A914LFX0"/>
<keyword evidence="1" id="KW-0732">Signal</keyword>
<organism evidence="2 3">
    <name type="scientific">Meloidogyne incognita</name>
    <name type="common">Southern root-knot nematode worm</name>
    <name type="synonym">Oxyuris incognita</name>
    <dbReference type="NCBI Taxonomy" id="6306"/>
    <lineage>
        <taxon>Eukaryota</taxon>
        <taxon>Metazoa</taxon>
        <taxon>Ecdysozoa</taxon>
        <taxon>Nematoda</taxon>
        <taxon>Chromadorea</taxon>
        <taxon>Rhabditida</taxon>
        <taxon>Tylenchina</taxon>
        <taxon>Tylenchomorpha</taxon>
        <taxon>Tylenchoidea</taxon>
        <taxon>Meloidogynidae</taxon>
        <taxon>Meloidogyninae</taxon>
        <taxon>Meloidogyne</taxon>
        <taxon>Meloidogyne incognita group</taxon>
    </lineage>
</organism>
<dbReference type="WBParaSite" id="Minc3s00472g12910">
    <property type="protein sequence ID" value="Minc3s00472g12910"/>
    <property type="gene ID" value="Minc3s00472g12910"/>
</dbReference>
<reference evidence="3" key="1">
    <citation type="submission" date="2022-11" db="UniProtKB">
        <authorList>
            <consortium name="WormBaseParasite"/>
        </authorList>
    </citation>
    <scope>IDENTIFICATION</scope>
</reference>
<evidence type="ECO:0000313" key="2">
    <source>
        <dbReference type="Proteomes" id="UP000887563"/>
    </source>
</evidence>
<accession>A0A914LFX0</accession>
<protein>
    <submittedName>
        <fullName evidence="3">Candidate secreted effector</fullName>
    </submittedName>
</protein>
<name>A0A914LFX0_MELIC</name>
<keyword evidence="2" id="KW-1185">Reference proteome</keyword>
<feature type="signal peptide" evidence="1">
    <location>
        <begin position="1"/>
        <end position="20"/>
    </location>
</feature>